<feature type="compositionally biased region" description="Basic and acidic residues" evidence="1">
    <location>
        <begin position="31"/>
        <end position="49"/>
    </location>
</feature>
<dbReference type="RefSeq" id="XP_043057369.1">
    <property type="nucleotide sequence ID" value="XM_043206191.1"/>
</dbReference>
<dbReference type="Proteomes" id="UP001196530">
    <property type="component" value="Unassembled WGS sequence"/>
</dbReference>
<feature type="region of interest" description="Disordered" evidence="1">
    <location>
        <begin position="28"/>
        <end position="49"/>
    </location>
</feature>
<sequence>MLSTVRSAKTGLLQRSIKGTLPLLCRYSSHQSEHGHSEEHHDHDDHHELPLSEEEPIVNRSTLTGAAAIALGFGYYYANESYKKKHDGKSLVSSIHSPNVWGQLEENFLAYRARVEKQRDITELLTMPQRRDHRASFIDNDGIPGRFFSQNANCEFNVIRDFSALPERRKPSYENTGS</sequence>
<dbReference type="GeneID" id="66129439"/>
<evidence type="ECO:0000313" key="2">
    <source>
        <dbReference type="EMBL" id="KAG7815789.1"/>
    </source>
</evidence>
<dbReference type="EMBL" id="JAHLUX010000014">
    <property type="protein sequence ID" value="KAG7815789.1"/>
    <property type="molecule type" value="Genomic_DNA"/>
</dbReference>
<proteinExistence type="predicted"/>
<reference evidence="2" key="1">
    <citation type="journal article" date="2021" name="G3 (Bethesda)">
        <title>Genomic diversity, chromosomal rearrangements, and interspecies hybridization in the ogataea polymorpha species complex.</title>
        <authorList>
            <person name="Hanson S.J."/>
            <person name="Cinneide E.O."/>
            <person name="Salzberg L.I."/>
            <person name="Wolfe K.H."/>
            <person name="McGowan J."/>
            <person name="Fitzpatrick D.A."/>
            <person name="Matlin K."/>
        </authorList>
    </citation>
    <scope>NUCLEOTIDE SEQUENCE</scope>
    <source>
        <strain evidence="2">61-244</strain>
    </source>
</reference>
<gene>
    <name evidence="2" type="ORF">KL928_005388</name>
</gene>
<organism evidence="2 3">
    <name type="scientific">Pichia angusta</name>
    <name type="common">Yeast</name>
    <name type="synonym">Hansenula polymorpha</name>
    <dbReference type="NCBI Taxonomy" id="870730"/>
    <lineage>
        <taxon>Eukaryota</taxon>
        <taxon>Fungi</taxon>
        <taxon>Dikarya</taxon>
        <taxon>Ascomycota</taxon>
        <taxon>Saccharomycotina</taxon>
        <taxon>Pichiomycetes</taxon>
        <taxon>Pichiales</taxon>
        <taxon>Pichiaceae</taxon>
        <taxon>Ogataea</taxon>
    </lineage>
</organism>
<evidence type="ECO:0000256" key="1">
    <source>
        <dbReference type="SAM" id="MobiDB-lite"/>
    </source>
</evidence>
<accession>A0AAN6I3R7</accession>
<comment type="caution">
    <text evidence="2">The sequence shown here is derived from an EMBL/GenBank/DDBJ whole genome shotgun (WGS) entry which is preliminary data.</text>
</comment>
<name>A0AAN6I3R7_PICAN</name>
<protein>
    <submittedName>
        <fullName evidence="2">Uncharacterized protein</fullName>
    </submittedName>
</protein>
<evidence type="ECO:0000313" key="3">
    <source>
        <dbReference type="Proteomes" id="UP001196530"/>
    </source>
</evidence>
<dbReference type="AlphaFoldDB" id="A0AAN6I3R7"/>